<sequence>MIQLANCTTTLDNVKLTHLDQGAINMKGGNISIEAGTFHDNSPHHPTFKSFRRNIHCTDSGNITIESLTGGDGFRGSSAWISQNDCNLIGEPSQMESPLFIPTLSPDSKSTFNKNTLLFTIEISGSLLIPCGLWLEVVEITKDKTENQTKSFEMTSSFYDTITEDSISLKWRGRLIYGNNLKTDSFVIQQSSSEKFSQAIKDNMKWWIPPRQTSAPQHIEIVH</sequence>
<dbReference type="Proteomes" id="UP001281761">
    <property type="component" value="Unassembled WGS sequence"/>
</dbReference>
<reference evidence="1 2" key="1">
    <citation type="journal article" date="2022" name="bioRxiv">
        <title>Genomics of Preaxostyla Flagellates Illuminates Evolutionary Transitions and the Path Towards Mitochondrial Loss.</title>
        <authorList>
            <person name="Novak L.V.F."/>
            <person name="Treitli S.C."/>
            <person name="Pyrih J."/>
            <person name="Halakuc P."/>
            <person name="Pipaliya S.V."/>
            <person name="Vacek V."/>
            <person name="Brzon O."/>
            <person name="Soukal P."/>
            <person name="Eme L."/>
            <person name="Dacks J.B."/>
            <person name="Karnkowska A."/>
            <person name="Elias M."/>
            <person name="Hampl V."/>
        </authorList>
    </citation>
    <scope>NUCLEOTIDE SEQUENCE [LARGE SCALE GENOMIC DNA]</scope>
    <source>
        <strain evidence="1">NAU3</strain>
        <tissue evidence="1">Gut</tissue>
    </source>
</reference>
<dbReference type="EMBL" id="JARBJD010000290">
    <property type="protein sequence ID" value="KAK2944643.1"/>
    <property type="molecule type" value="Genomic_DNA"/>
</dbReference>
<gene>
    <name evidence="1" type="ORF">BLNAU_20442</name>
</gene>
<keyword evidence="2" id="KW-1185">Reference proteome</keyword>
<protein>
    <submittedName>
        <fullName evidence="1">Uncharacterized protein</fullName>
    </submittedName>
</protein>
<organism evidence="1 2">
    <name type="scientific">Blattamonas nauphoetae</name>
    <dbReference type="NCBI Taxonomy" id="2049346"/>
    <lineage>
        <taxon>Eukaryota</taxon>
        <taxon>Metamonada</taxon>
        <taxon>Preaxostyla</taxon>
        <taxon>Oxymonadida</taxon>
        <taxon>Blattamonas</taxon>
    </lineage>
</organism>
<name>A0ABQ9WZA7_9EUKA</name>
<accession>A0ABQ9WZA7</accession>
<comment type="caution">
    <text evidence="1">The sequence shown here is derived from an EMBL/GenBank/DDBJ whole genome shotgun (WGS) entry which is preliminary data.</text>
</comment>
<evidence type="ECO:0000313" key="2">
    <source>
        <dbReference type="Proteomes" id="UP001281761"/>
    </source>
</evidence>
<evidence type="ECO:0000313" key="1">
    <source>
        <dbReference type="EMBL" id="KAK2944643.1"/>
    </source>
</evidence>
<proteinExistence type="predicted"/>